<evidence type="ECO:0000313" key="2">
    <source>
        <dbReference type="EMBL" id="MBB6635742.1"/>
    </source>
</evidence>
<proteinExistence type="predicted"/>
<name>A0A841SWW3_9BACL</name>
<dbReference type="RefSeq" id="WP_185120979.1">
    <property type="nucleotide sequence ID" value="NZ_JACJVQ010000014.1"/>
</dbReference>
<evidence type="ECO:0000313" key="3">
    <source>
        <dbReference type="Proteomes" id="UP000535838"/>
    </source>
</evidence>
<dbReference type="EMBL" id="JACJVQ010000014">
    <property type="protein sequence ID" value="MBB6635742.1"/>
    <property type="molecule type" value="Genomic_DNA"/>
</dbReference>
<sequence>MFVVILAASLLYSLTASANPPIVSYDSPGTLVTVVERVPGTTTAYPSVSYTITFH</sequence>
<organism evidence="2 3">
    <name type="scientific">Cohnella thailandensis</name>
    <dbReference type="NCBI Taxonomy" id="557557"/>
    <lineage>
        <taxon>Bacteria</taxon>
        <taxon>Bacillati</taxon>
        <taxon>Bacillota</taxon>
        <taxon>Bacilli</taxon>
        <taxon>Bacillales</taxon>
        <taxon>Paenibacillaceae</taxon>
        <taxon>Cohnella</taxon>
    </lineage>
</organism>
<dbReference type="Proteomes" id="UP000535838">
    <property type="component" value="Unassembled WGS sequence"/>
</dbReference>
<feature type="chain" id="PRO_5032335704" evidence="1">
    <location>
        <begin position="19"/>
        <end position="55"/>
    </location>
</feature>
<feature type="signal peptide" evidence="1">
    <location>
        <begin position="1"/>
        <end position="18"/>
    </location>
</feature>
<keyword evidence="3" id="KW-1185">Reference proteome</keyword>
<evidence type="ECO:0000256" key="1">
    <source>
        <dbReference type="SAM" id="SignalP"/>
    </source>
</evidence>
<keyword evidence="1" id="KW-0732">Signal</keyword>
<dbReference type="AlphaFoldDB" id="A0A841SWW3"/>
<comment type="caution">
    <text evidence="2">The sequence shown here is derived from an EMBL/GenBank/DDBJ whole genome shotgun (WGS) entry which is preliminary data.</text>
</comment>
<accession>A0A841SWW3</accession>
<gene>
    <name evidence="2" type="ORF">H7B67_16610</name>
</gene>
<protein>
    <submittedName>
        <fullName evidence="2">Uncharacterized protein</fullName>
    </submittedName>
</protein>
<reference evidence="2 3" key="1">
    <citation type="submission" date="2020-08" db="EMBL/GenBank/DDBJ databases">
        <title>Cohnella phylogeny.</title>
        <authorList>
            <person name="Dunlap C."/>
        </authorList>
    </citation>
    <scope>NUCLEOTIDE SEQUENCE [LARGE SCALE GENOMIC DNA]</scope>
    <source>
        <strain evidence="2 3">DSM 25241</strain>
    </source>
</reference>